<evidence type="ECO:0000313" key="3">
    <source>
        <dbReference type="Proteomes" id="UP001066276"/>
    </source>
</evidence>
<keyword evidence="3" id="KW-1185">Reference proteome</keyword>
<dbReference type="AlphaFoldDB" id="A0AAV7LF04"/>
<gene>
    <name evidence="2" type="ORF">NDU88_003312</name>
</gene>
<dbReference type="Proteomes" id="UP001066276">
    <property type="component" value="Chromosome 11"/>
</dbReference>
<evidence type="ECO:0000313" key="2">
    <source>
        <dbReference type="EMBL" id="KAJ1090177.1"/>
    </source>
</evidence>
<sequence length="220" mass="23820">MLNTVWNSHVIHVPDEVTGTWERVGTVGVRVGRVCICCGLVVSSKAHLQNYMSELKTGDEGVTTNPEPTNFLPVDICSGRGRLIGGSRLGNFDGNLSSEVLVAQILHPVTLFFTGGRSREEREKLHEEPTASSSARGAQEAAHAAIAMANSFFQGARSARSCTRSHSDASPLPGKGRHVRVGFARSQQLLPVLRVVHFLWLRKEPTASSCASRCALPLEH</sequence>
<accession>A0AAV7LF04</accession>
<evidence type="ECO:0000256" key="1">
    <source>
        <dbReference type="SAM" id="MobiDB-lite"/>
    </source>
</evidence>
<name>A0AAV7LF04_PLEWA</name>
<reference evidence="2" key="1">
    <citation type="journal article" date="2022" name="bioRxiv">
        <title>Sequencing and chromosome-scale assembly of the giantPleurodeles waltlgenome.</title>
        <authorList>
            <person name="Brown T."/>
            <person name="Elewa A."/>
            <person name="Iarovenko S."/>
            <person name="Subramanian E."/>
            <person name="Araus A.J."/>
            <person name="Petzold A."/>
            <person name="Susuki M."/>
            <person name="Suzuki K.-i.T."/>
            <person name="Hayashi T."/>
            <person name="Toyoda A."/>
            <person name="Oliveira C."/>
            <person name="Osipova E."/>
            <person name="Leigh N.D."/>
            <person name="Simon A."/>
            <person name="Yun M.H."/>
        </authorList>
    </citation>
    <scope>NUCLEOTIDE SEQUENCE</scope>
    <source>
        <strain evidence="2">20211129_DDA</strain>
        <tissue evidence="2">Liver</tissue>
    </source>
</reference>
<protein>
    <submittedName>
        <fullName evidence="2">Uncharacterized protein</fullName>
    </submittedName>
</protein>
<organism evidence="2 3">
    <name type="scientific">Pleurodeles waltl</name>
    <name type="common">Iberian ribbed newt</name>
    <dbReference type="NCBI Taxonomy" id="8319"/>
    <lineage>
        <taxon>Eukaryota</taxon>
        <taxon>Metazoa</taxon>
        <taxon>Chordata</taxon>
        <taxon>Craniata</taxon>
        <taxon>Vertebrata</taxon>
        <taxon>Euteleostomi</taxon>
        <taxon>Amphibia</taxon>
        <taxon>Batrachia</taxon>
        <taxon>Caudata</taxon>
        <taxon>Salamandroidea</taxon>
        <taxon>Salamandridae</taxon>
        <taxon>Pleurodelinae</taxon>
        <taxon>Pleurodeles</taxon>
    </lineage>
</organism>
<comment type="caution">
    <text evidence="2">The sequence shown here is derived from an EMBL/GenBank/DDBJ whole genome shotgun (WGS) entry which is preliminary data.</text>
</comment>
<feature type="region of interest" description="Disordered" evidence="1">
    <location>
        <begin position="118"/>
        <end position="140"/>
    </location>
</feature>
<proteinExistence type="predicted"/>
<dbReference type="EMBL" id="JANPWB010000015">
    <property type="protein sequence ID" value="KAJ1090177.1"/>
    <property type="molecule type" value="Genomic_DNA"/>
</dbReference>
<feature type="compositionally biased region" description="Basic and acidic residues" evidence="1">
    <location>
        <begin position="118"/>
        <end position="129"/>
    </location>
</feature>